<comment type="caution">
    <text evidence="2">The sequence shown here is derived from an EMBL/GenBank/DDBJ whole genome shotgun (WGS) entry which is preliminary data.</text>
</comment>
<dbReference type="Proteomes" id="UP001221413">
    <property type="component" value="Unassembled WGS sequence"/>
</dbReference>
<protein>
    <submittedName>
        <fullName evidence="2">Uncharacterized protein</fullName>
    </submittedName>
</protein>
<reference evidence="2" key="1">
    <citation type="submission" date="2023-01" db="EMBL/GenBank/DDBJ databases">
        <title>The chitinases involved in constricting ring structure development in the nematode-trapping fungus Drechslerella dactyloides.</title>
        <authorList>
            <person name="Wang R."/>
            <person name="Zhang L."/>
            <person name="Tang P."/>
            <person name="Li S."/>
            <person name="Liang L."/>
        </authorList>
    </citation>
    <scope>NUCLEOTIDE SEQUENCE</scope>
    <source>
        <strain evidence="2">YMF1.00031</strain>
    </source>
</reference>
<name>A0AAD6J2S2_DREDA</name>
<gene>
    <name evidence="2" type="ORF">Dda_2037</name>
</gene>
<evidence type="ECO:0000313" key="3">
    <source>
        <dbReference type="Proteomes" id="UP001221413"/>
    </source>
</evidence>
<dbReference type="EMBL" id="JAQGDS010000002">
    <property type="protein sequence ID" value="KAJ6263473.1"/>
    <property type="molecule type" value="Genomic_DNA"/>
</dbReference>
<evidence type="ECO:0000313" key="2">
    <source>
        <dbReference type="EMBL" id="KAJ6263473.1"/>
    </source>
</evidence>
<sequence>MQLGGVLQWQPSTPAAEAPQVPPRPPDSSIAIQHRHPPSSTSSAAYDFAFALAGCIRALCRLPSYVTGELELSCMVSSPETPAPPCPSPSQCTHADWTASQAAQAKYVTAARREFRPRALNLSGQRRDKLGR</sequence>
<dbReference type="AlphaFoldDB" id="A0AAD6J2S2"/>
<feature type="region of interest" description="Disordered" evidence="1">
    <location>
        <begin position="1"/>
        <end position="42"/>
    </location>
</feature>
<accession>A0AAD6J2S2</accession>
<evidence type="ECO:0000256" key="1">
    <source>
        <dbReference type="SAM" id="MobiDB-lite"/>
    </source>
</evidence>
<organism evidence="2 3">
    <name type="scientific">Drechslerella dactyloides</name>
    <name type="common">Nematode-trapping fungus</name>
    <name type="synonym">Arthrobotrys dactyloides</name>
    <dbReference type="NCBI Taxonomy" id="74499"/>
    <lineage>
        <taxon>Eukaryota</taxon>
        <taxon>Fungi</taxon>
        <taxon>Dikarya</taxon>
        <taxon>Ascomycota</taxon>
        <taxon>Pezizomycotina</taxon>
        <taxon>Orbiliomycetes</taxon>
        <taxon>Orbiliales</taxon>
        <taxon>Orbiliaceae</taxon>
        <taxon>Drechslerella</taxon>
    </lineage>
</organism>
<keyword evidence="3" id="KW-1185">Reference proteome</keyword>
<proteinExistence type="predicted"/>